<feature type="region of interest" description="Disordered" evidence="1">
    <location>
        <begin position="165"/>
        <end position="203"/>
    </location>
</feature>
<sequence length="203" mass="23390">MNETPVWFDMAGSLTVNPKGAKTVHVWPTSTPPLPAGVVIWFQEKRWMDESGIKNWIRYWNSMWPGFRNSRTMLVLDSFAAHITDQTKTAFHLGNTDLAVIPRGLTSMCQPFDICINKPFKNKLRGYWHKWMADGGNGLTKGRNLRHADFISNCLSGSEDHFIYDDKDDEHSNENSDDYEDGSEIEFDDNEKSDEDEESYENE</sequence>
<evidence type="ECO:0000256" key="1">
    <source>
        <dbReference type="SAM" id="MobiDB-lite"/>
    </source>
</evidence>
<dbReference type="Pfam" id="PF03184">
    <property type="entry name" value="DDE_1"/>
    <property type="match status" value="1"/>
</dbReference>
<feature type="compositionally biased region" description="Acidic residues" evidence="1">
    <location>
        <begin position="175"/>
        <end position="203"/>
    </location>
</feature>
<reference evidence="3 4" key="1">
    <citation type="submission" date="2021-06" db="EMBL/GenBank/DDBJ databases">
        <authorList>
            <person name="Kallberg Y."/>
            <person name="Tangrot J."/>
            <person name="Rosling A."/>
        </authorList>
    </citation>
    <scope>NUCLEOTIDE SEQUENCE [LARGE SCALE GENOMIC DNA]</scope>
    <source>
        <strain evidence="3 4">120-4 pot B 10/14</strain>
    </source>
</reference>
<evidence type="ECO:0000259" key="2">
    <source>
        <dbReference type="Pfam" id="PF03184"/>
    </source>
</evidence>
<dbReference type="InterPro" id="IPR004875">
    <property type="entry name" value="DDE_SF_endonuclease_dom"/>
</dbReference>
<dbReference type="Proteomes" id="UP000789901">
    <property type="component" value="Unassembled WGS sequence"/>
</dbReference>
<evidence type="ECO:0000313" key="3">
    <source>
        <dbReference type="EMBL" id="CAG8839848.1"/>
    </source>
</evidence>
<dbReference type="EMBL" id="CAJVQB010061401">
    <property type="protein sequence ID" value="CAG8839848.1"/>
    <property type="molecule type" value="Genomic_DNA"/>
</dbReference>
<keyword evidence="4" id="KW-1185">Reference proteome</keyword>
<proteinExistence type="predicted"/>
<feature type="compositionally biased region" description="Basic and acidic residues" evidence="1">
    <location>
        <begin position="165"/>
        <end position="174"/>
    </location>
</feature>
<protein>
    <submittedName>
        <fullName evidence="3">33033_t:CDS:1</fullName>
    </submittedName>
</protein>
<feature type="domain" description="DDE-1" evidence="2">
    <location>
        <begin position="33"/>
        <end position="151"/>
    </location>
</feature>
<feature type="non-terminal residue" evidence="3">
    <location>
        <position position="203"/>
    </location>
</feature>
<accession>A0ABN7WU39</accession>
<gene>
    <name evidence="3" type="ORF">GMARGA_LOCUS34635</name>
</gene>
<name>A0ABN7WU39_GIGMA</name>
<evidence type="ECO:0000313" key="4">
    <source>
        <dbReference type="Proteomes" id="UP000789901"/>
    </source>
</evidence>
<comment type="caution">
    <text evidence="3">The sequence shown here is derived from an EMBL/GenBank/DDBJ whole genome shotgun (WGS) entry which is preliminary data.</text>
</comment>
<organism evidence="3 4">
    <name type="scientific">Gigaspora margarita</name>
    <dbReference type="NCBI Taxonomy" id="4874"/>
    <lineage>
        <taxon>Eukaryota</taxon>
        <taxon>Fungi</taxon>
        <taxon>Fungi incertae sedis</taxon>
        <taxon>Mucoromycota</taxon>
        <taxon>Glomeromycotina</taxon>
        <taxon>Glomeromycetes</taxon>
        <taxon>Diversisporales</taxon>
        <taxon>Gigasporaceae</taxon>
        <taxon>Gigaspora</taxon>
    </lineage>
</organism>